<evidence type="ECO:0000256" key="5">
    <source>
        <dbReference type="ARBA" id="ARBA00022989"/>
    </source>
</evidence>
<keyword evidence="3" id="KW-0547">Nucleotide-binding</keyword>
<dbReference type="SMART" id="SM00382">
    <property type="entry name" value="AAA"/>
    <property type="match status" value="1"/>
</dbReference>
<protein>
    <submittedName>
        <fullName evidence="10">Cytochrome bd biosynthesis ABC transporter ATP-binding and permease components cydC</fullName>
    </submittedName>
</protein>
<dbReference type="GO" id="GO:0034775">
    <property type="term" value="P:glutathione transmembrane transport"/>
    <property type="evidence" value="ECO:0007669"/>
    <property type="project" value="InterPro"/>
</dbReference>
<dbReference type="InterPro" id="IPR039421">
    <property type="entry name" value="Type_1_exporter"/>
</dbReference>
<dbReference type="InterPro" id="IPR003439">
    <property type="entry name" value="ABC_transporter-like_ATP-bd"/>
</dbReference>
<dbReference type="PROSITE" id="PS00211">
    <property type="entry name" value="ABC_TRANSPORTER_1"/>
    <property type="match status" value="1"/>
</dbReference>
<proteinExistence type="predicted"/>
<evidence type="ECO:0000256" key="3">
    <source>
        <dbReference type="ARBA" id="ARBA00022741"/>
    </source>
</evidence>
<accession>A0A2Z6TQ21</accession>
<dbReference type="PROSITE" id="PS50893">
    <property type="entry name" value="ABC_TRANSPORTER_2"/>
    <property type="match status" value="1"/>
</dbReference>
<dbReference type="AlphaFoldDB" id="A0A2Z6TQ21"/>
<dbReference type="RefSeq" id="WP_117118219.1">
    <property type="nucleotide sequence ID" value="NZ_BFBY01000005.1"/>
</dbReference>
<feature type="transmembrane region" description="Helical" evidence="7">
    <location>
        <begin position="21"/>
        <end position="48"/>
    </location>
</feature>
<dbReference type="GO" id="GO:0034040">
    <property type="term" value="F:ATPase-coupled lipid transmembrane transporter activity"/>
    <property type="evidence" value="ECO:0007669"/>
    <property type="project" value="TreeGrafter"/>
</dbReference>
<feature type="transmembrane region" description="Helical" evidence="7">
    <location>
        <begin position="168"/>
        <end position="187"/>
    </location>
</feature>
<feature type="transmembrane region" description="Helical" evidence="7">
    <location>
        <begin position="142"/>
        <end position="162"/>
    </location>
</feature>
<feature type="transmembrane region" description="Helical" evidence="7">
    <location>
        <begin position="249"/>
        <end position="269"/>
    </location>
</feature>
<keyword evidence="2 7" id="KW-0812">Transmembrane</keyword>
<feature type="domain" description="ABC transmembrane type-1" evidence="9">
    <location>
        <begin position="26"/>
        <end position="269"/>
    </location>
</feature>
<dbReference type="InterPro" id="IPR003593">
    <property type="entry name" value="AAA+_ATPase"/>
</dbReference>
<dbReference type="InterPro" id="IPR011527">
    <property type="entry name" value="ABC1_TM_dom"/>
</dbReference>
<dbReference type="InterPro" id="IPR036640">
    <property type="entry name" value="ABC1_TM_sf"/>
</dbReference>
<evidence type="ECO:0000259" key="8">
    <source>
        <dbReference type="PROSITE" id="PS50893"/>
    </source>
</evidence>
<dbReference type="PROSITE" id="PS50929">
    <property type="entry name" value="ABC_TM1F"/>
    <property type="match status" value="1"/>
</dbReference>
<dbReference type="GO" id="GO:0005524">
    <property type="term" value="F:ATP binding"/>
    <property type="evidence" value="ECO:0007669"/>
    <property type="project" value="UniProtKB-KW"/>
</dbReference>
<name>A0A2Z6TQ21_9LACO</name>
<dbReference type="GO" id="GO:0016887">
    <property type="term" value="F:ATP hydrolysis activity"/>
    <property type="evidence" value="ECO:0007669"/>
    <property type="project" value="InterPro"/>
</dbReference>
<dbReference type="GO" id="GO:0140359">
    <property type="term" value="F:ABC-type transporter activity"/>
    <property type="evidence" value="ECO:0007669"/>
    <property type="project" value="InterPro"/>
</dbReference>
<dbReference type="EMBL" id="BFBY01000005">
    <property type="protein sequence ID" value="GBG04877.1"/>
    <property type="molecule type" value="Genomic_DNA"/>
</dbReference>
<dbReference type="SUPFAM" id="SSF90123">
    <property type="entry name" value="ABC transporter transmembrane region"/>
    <property type="match status" value="1"/>
</dbReference>
<evidence type="ECO:0000256" key="6">
    <source>
        <dbReference type="ARBA" id="ARBA00023136"/>
    </source>
</evidence>
<evidence type="ECO:0000256" key="7">
    <source>
        <dbReference type="SAM" id="Phobius"/>
    </source>
</evidence>
<evidence type="ECO:0000256" key="4">
    <source>
        <dbReference type="ARBA" id="ARBA00022840"/>
    </source>
</evidence>
<comment type="subcellular location">
    <subcellularLocation>
        <location evidence="1">Cell membrane</location>
        <topology evidence="1">Multi-pass membrane protein</topology>
    </subcellularLocation>
</comment>
<dbReference type="InterPro" id="IPR027417">
    <property type="entry name" value="P-loop_NTPase"/>
</dbReference>
<organism evidence="10 11">
    <name type="scientific">Lactobacillus rodentium</name>
    <dbReference type="NCBI Taxonomy" id="947835"/>
    <lineage>
        <taxon>Bacteria</taxon>
        <taxon>Bacillati</taxon>
        <taxon>Bacillota</taxon>
        <taxon>Bacilli</taxon>
        <taxon>Lactobacillales</taxon>
        <taxon>Lactobacillaceae</taxon>
        <taxon>Lactobacillus</taxon>
    </lineage>
</organism>
<evidence type="ECO:0000313" key="11">
    <source>
        <dbReference type="Proteomes" id="UP000257317"/>
    </source>
</evidence>
<dbReference type="Pfam" id="PF00005">
    <property type="entry name" value="ABC_tran"/>
    <property type="match status" value="1"/>
</dbReference>
<dbReference type="Gene3D" id="3.40.50.300">
    <property type="entry name" value="P-loop containing nucleotide triphosphate hydrolases"/>
    <property type="match status" value="1"/>
</dbReference>
<sequence length="581" mass="65210">MKKDNFSWKTETWIKPYLLKYKWMFVLALFLGTLMFLCAGALMFYAGYTIDKAATHPANILMIYTSIVLLRATGIGRPLFRYLERLVSHNWVLRVTSDLRLRLYNIVEKNSSTVGGEYKTGTLLSLLTEDLGHLQNLYLRTIFPAILSYIVGFIAVCLLGWFSWPLAGIVAILLLFELLVVPLVSLLTQAGIRAKEKAEKSALYTEYTDQVLGAGDWQVSGRQQDFHNQSKVTLKSLVKHNKKSGEFDWARDFVLEVIFGLIAVALLFFTNKDLTYNQDAANYVGAVVLALFPLSDAFIPVAQGVEEWHTYSDSVKRLNNLKSEEDHLPTQEKLAPNAAKLLQLKHVSFTYPGEKEAIIKDFSLTLTKGQKAALIGPSGAGKSTILQLVLGDLKPDAGSIELNGINVRALQDERAQLYSVLNQEPFLFNTTIYENLQMANPKATTDEMMSVLDKVQLGDYIRSLPDGLNTAVQEAGARFSGGQKQRLALARVLLQDTPIVLLDEPTVGLDPLTEQKLLNLVFAVLKDKTVIWITHHLQGMKFIDQVLFFKDGVVEMEGNPHTLFKENKQFHQLYLMDQGLL</sequence>
<reference evidence="11" key="1">
    <citation type="submission" date="2018-03" db="EMBL/GenBank/DDBJ databases">
        <title>New taxa in the Lactobacillus gasseri group.</title>
        <authorList>
            <person name="Tanizawa Y."/>
            <person name="Tohno M."/>
            <person name="Endo A."/>
            <person name="Arita M."/>
        </authorList>
    </citation>
    <scope>NUCLEOTIDE SEQUENCE [LARGE SCALE GENOMIC DNA]</scope>
    <source>
        <strain evidence="11">DSM 24759</strain>
    </source>
</reference>
<dbReference type="InterPro" id="IPR014223">
    <property type="entry name" value="ABC_CydC/D"/>
</dbReference>
<evidence type="ECO:0000259" key="9">
    <source>
        <dbReference type="PROSITE" id="PS50929"/>
    </source>
</evidence>
<dbReference type="PANTHER" id="PTHR24221">
    <property type="entry name" value="ATP-BINDING CASSETTE SUB-FAMILY B"/>
    <property type="match status" value="1"/>
</dbReference>
<evidence type="ECO:0000256" key="2">
    <source>
        <dbReference type="ARBA" id="ARBA00022692"/>
    </source>
</evidence>
<keyword evidence="5 7" id="KW-1133">Transmembrane helix</keyword>
<keyword evidence="11" id="KW-1185">Reference proteome</keyword>
<dbReference type="SUPFAM" id="SSF52540">
    <property type="entry name" value="P-loop containing nucleoside triphosphate hydrolases"/>
    <property type="match status" value="1"/>
</dbReference>
<dbReference type="GO" id="GO:0045454">
    <property type="term" value="P:cell redox homeostasis"/>
    <property type="evidence" value="ECO:0007669"/>
    <property type="project" value="InterPro"/>
</dbReference>
<feature type="transmembrane region" description="Helical" evidence="7">
    <location>
        <begin position="60"/>
        <end position="80"/>
    </location>
</feature>
<dbReference type="NCBIfam" id="TIGR02868">
    <property type="entry name" value="CydC"/>
    <property type="match status" value="1"/>
</dbReference>
<dbReference type="PANTHER" id="PTHR24221:SF653">
    <property type="entry name" value="TRANSPORT ATP-BINDING PROTEIN CYDC"/>
    <property type="match status" value="1"/>
</dbReference>
<comment type="caution">
    <text evidence="10">The sequence shown here is derived from an EMBL/GenBank/DDBJ whole genome shotgun (WGS) entry which is preliminary data.</text>
</comment>
<dbReference type="Gene3D" id="1.20.1560.10">
    <property type="entry name" value="ABC transporter type 1, transmembrane domain"/>
    <property type="match status" value="1"/>
</dbReference>
<keyword evidence="6 7" id="KW-0472">Membrane</keyword>
<keyword evidence="4 10" id="KW-0067">ATP-binding</keyword>
<feature type="transmembrane region" description="Helical" evidence="7">
    <location>
        <begin position="281"/>
        <end position="302"/>
    </location>
</feature>
<evidence type="ECO:0000313" key="10">
    <source>
        <dbReference type="EMBL" id="GBG04877.1"/>
    </source>
</evidence>
<evidence type="ECO:0000256" key="1">
    <source>
        <dbReference type="ARBA" id="ARBA00004651"/>
    </source>
</evidence>
<dbReference type="GO" id="GO:0005886">
    <property type="term" value="C:plasma membrane"/>
    <property type="evidence" value="ECO:0007669"/>
    <property type="project" value="UniProtKB-SubCell"/>
</dbReference>
<dbReference type="Proteomes" id="UP000257317">
    <property type="component" value="Unassembled WGS sequence"/>
</dbReference>
<dbReference type="InterPro" id="IPR017871">
    <property type="entry name" value="ABC_transporter-like_CS"/>
</dbReference>
<dbReference type="OrthoDB" id="9802264at2"/>
<gene>
    <name evidence="10" type="primary">cydC</name>
    <name evidence="10" type="ORF">LrDSM24759_07910</name>
</gene>
<dbReference type="CDD" id="cd03247">
    <property type="entry name" value="ABCC_cytochrome_bd"/>
    <property type="match status" value="1"/>
</dbReference>
<feature type="domain" description="ABC transporter" evidence="8">
    <location>
        <begin position="342"/>
        <end position="576"/>
    </location>
</feature>